<evidence type="ECO:0000256" key="6">
    <source>
        <dbReference type="HAMAP-Rule" id="MF_00693"/>
    </source>
</evidence>
<accession>A0A2U0I0K3</accession>
<dbReference type="NCBIfam" id="NF009044">
    <property type="entry name" value="PRK12378.1"/>
    <property type="match status" value="1"/>
</dbReference>
<dbReference type="GO" id="GO:0003677">
    <property type="term" value="F:DNA binding"/>
    <property type="evidence" value="ECO:0007669"/>
    <property type="project" value="UniProtKB-UniRule"/>
</dbReference>
<dbReference type="InterPro" id="IPR026564">
    <property type="entry name" value="Transcrip_reg_TACO1-like_dom3"/>
</dbReference>
<dbReference type="FunFam" id="1.10.10.200:FF:000002">
    <property type="entry name" value="Probable transcriptional regulatory protein CLM62_37755"/>
    <property type="match status" value="1"/>
</dbReference>
<evidence type="ECO:0000256" key="3">
    <source>
        <dbReference type="ARBA" id="ARBA00023015"/>
    </source>
</evidence>
<keyword evidence="4 6" id="KW-0238">DNA-binding</keyword>
<dbReference type="Pfam" id="PF20772">
    <property type="entry name" value="TACO1_YebC_N"/>
    <property type="match status" value="1"/>
</dbReference>
<keyword evidence="2 6" id="KW-0963">Cytoplasm</keyword>
<dbReference type="SUPFAM" id="SSF75625">
    <property type="entry name" value="YebC-like"/>
    <property type="match status" value="1"/>
</dbReference>
<dbReference type="RefSeq" id="WP_116694398.1">
    <property type="nucleotide sequence ID" value="NZ_QEHR01000005.1"/>
</dbReference>
<evidence type="ECO:0000313" key="11">
    <source>
        <dbReference type="Proteomes" id="UP000245962"/>
    </source>
</evidence>
<evidence type="ECO:0000256" key="4">
    <source>
        <dbReference type="ARBA" id="ARBA00023125"/>
    </source>
</evidence>
<evidence type="ECO:0000259" key="8">
    <source>
        <dbReference type="Pfam" id="PF01709"/>
    </source>
</evidence>
<comment type="caution">
    <text evidence="10">The sequence shown here is derived from an EMBL/GenBank/DDBJ whole genome shotgun (WGS) entry which is preliminary data.</text>
</comment>
<dbReference type="EMBL" id="QEHR01000005">
    <property type="protein sequence ID" value="PVW14627.1"/>
    <property type="molecule type" value="Genomic_DNA"/>
</dbReference>
<proteinExistence type="inferred from homology"/>
<dbReference type="NCBIfam" id="NF001030">
    <property type="entry name" value="PRK00110.1"/>
    <property type="match status" value="1"/>
</dbReference>
<feature type="region of interest" description="Disordered" evidence="7">
    <location>
        <begin position="1"/>
        <end position="22"/>
    </location>
</feature>
<dbReference type="NCBIfam" id="TIGR01033">
    <property type="entry name" value="YebC/PmpR family DNA-binding transcriptional regulator"/>
    <property type="match status" value="1"/>
</dbReference>
<dbReference type="GO" id="GO:0005829">
    <property type="term" value="C:cytosol"/>
    <property type="evidence" value="ECO:0007669"/>
    <property type="project" value="TreeGrafter"/>
</dbReference>
<name>A0A2U0I0K3_9FLAO</name>
<protein>
    <recommendedName>
        <fullName evidence="6">Probable transcriptional regulatory protein DDV96_08860</fullName>
    </recommendedName>
</protein>
<dbReference type="GO" id="GO:0006355">
    <property type="term" value="P:regulation of DNA-templated transcription"/>
    <property type="evidence" value="ECO:0007669"/>
    <property type="project" value="UniProtKB-UniRule"/>
</dbReference>
<dbReference type="Pfam" id="PF01709">
    <property type="entry name" value="Transcrip_reg"/>
    <property type="match status" value="1"/>
</dbReference>
<evidence type="ECO:0000259" key="9">
    <source>
        <dbReference type="Pfam" id="PF20772"/>
    </source>
</evidence>
<keyword evidence="11" id="KW-1185">Reference proteome</keyword>
<dbReference type="Proteomes" id="UP000245962">
    <property type="component" value="Unassembled WGS sequence"/>
</dbReference>
<reference evidence="10 11" key="1">
    <citation type="submission" date="2018-04" db="EMBL/GenBank/DDBJ databases">
        <title>Marixanthomonas spongiae HN-E44 sp. nov., isolated from a marine sponge.</title>
        <authorList>
            <person name="Luo L."/>
            <person name="Zhuang L."/>
        </authorList>
    </citation>
    <scope>NUCLEOTIDE SEQUENCE [LARGE SCALE GENOMIC DNA]</scope>
    <source>
        <strain evidence="10 11">HN-E44</strain>
    </source>
</reference>
<dbReference type="PANTHER" id="PTHR12532:SF6">
    <property type="entry name" value="TRANSCRIPTIONAL REGULATORY PROTEIN YEBC-RELATED"/>
    <property type="match status" value="1"/>
</dbReference>
<evidence type="ECO:0000256" key="1">
    <source>
        <dbReference type="ARBA" id="ARBA00008724"/>
    </source>
</evidence>
<dbReference type="Gene3D" id="3.30.70.980">
    <property type="match status" value="2"/>
</dbReference>
<dbReference type="InterPro" id="IPR017856">
    <property type="entry name" value="Integrase-like_N"/>
</dbReference>
<comment type="subcellular location">
    <subcellularLocation>
        <location evidence="6">Cytoplasm</location>
    </subcellularLocation>
</comment>
<dbReference type="InterPro" id="IPR049083">
    <property type="entry name" value="TACO1_YebC_N"/>
</dbReference>
<dbReference type="AlphaFoldDB" id="A0A2U0I0K3"/>
<dbReference type="InterPro" id="IPR029072">
    <property type="entry name" value="YebC-like"/>
</dbReference>
<evidence type="ECO:0000313" key="10">
    <source>
        <dbReference type="EMBL" id="PVW14627.1"/>
    </source>
</evidence>
<dbReference type="InterPro" id="IPR002876">
    <property type="entry name" value="Transcrip_reg_TACO1-like"/>
</dbReference>
<keyword evidence="3 6" id="KW-0805">Transcription regulation</keyword>
<feature type="domain" description="TACO1/YebC-like second and third" evidence="8">
    <location>
        <begin position="83"/>
        <end position="240"/>
    </location>
</feature>
<comment type="similarity">
    <text evidence="1 6">Belongs to the TACO1 family.</text>
</comment>
<dbReference type="OrthoDB" id="9781053at2"/>
<dbReference type="HAMAP" id="MF_00693">
    <property type="entry name" value="Transcrip_reg_TACO1"/>
    <property type="match status" value="1"/>
</dbReference>
<gene>
    <name evidence="10" type="ORF">DDV96_08860</name>
</gene>
<evidence type="ECO:0000256" key="7">
    <source>
        <dbReference type="SAM" id="MobiDB-lite"/>
    </source>
</evidence>
<feature type="domain" description="TACO1/YebC-like N-terminal" evidence="9">
    <location>
        <begin position="5"/>
        <end position="77"/>
    </location>
</feature>
<dbReference type="PANTHER" id="PTHR12532">
    <property type="entry name" value="TRANSLATIONAL ACTIVATOR OF CYTOCHROME C OXIDASE 1"/>
    <property type="match status" value="1"/>
</dbReference>
<dbReference type="InterPro" id="IPR048300">
    <property type="entry name" value="TACO1_YebC-like_2nd/3rd_dom"/>
</dbReference>
<keyword evidence="5 6" id="KW-0804">Transcription</keyword>
<organism evidence="10 11">
    <name type="scientific">Marixanthomonas spongiae</name>
    <dbReference type="NCBI Taxonomy" id="2174845"/>
    <lineage>
        <taxon>Bacteria</taxon>
        <taxon>Pseudomonadati</taxon>
        <taxon>Bacteroidota</taxon>
        <taxon>Flavobacteriia</taxon>
        <taxon>Flavobacteriales</taxon>
        <taxon>Flavobacteriaceae</taxon>
        <taxon>Marixanthomonas</taxon>
    </lineage>
</organism>
<sequence>MAGHSKWANIKHRKGAQDKKRAKQFTRVIKEITVAIKENNQNGDPETNPALRNAIQNAKGVNMPKDTIERAIKKASGADADSYEKMTFEGYGPYGIAFYVECTTDNTNRTVASVRSIFTKHNGSLGTNGSLEFLFDRKGVFTLKKENLDWDLEELQLELIEAGATKFENEDGFFVIYTDFTDFGKMSEKLESLKIEPHNAELQRIPLNTETLAVEQAKQIVNLIEAFEDDDDVQDVYHNLEMTDELEVALEEEAS</sequence>
<evidence type="ECO:0000256" key="2">
    <source>
        <dbReference type="ARBA" id="ARBA00022490"/>
    </source>
</evidence>
<dbReference type="Gene3D" id="1.10.10.200">
    <property type="match status" value="1"/>
</dbReference>
<feature type="compositionally biased region" description="Basic residues" evidence="7">
    <location>
        <begin position="9"/>
        <end position="22"/>
    </location>
</feature>
<evidence type="ECO:0000256" key="5">
    <source>
        <dbReference type="ARBA" id="ARBA00023163"/>
    </source>
</evidence>